<name>A0A5N5FH42_9ROSA</name>
<reference evidence="3 4" key="2">
    <citation type="submission" date="2019-11" db="EMBL/GenBank/DDBJ databases">
        <title>A de novo genome assembly of a pear dwarfing rootstock.</title>
        <authorList>
            <person name="Wang F."/>
            <person name="Wang J."/>
            <person name="Li S."/>
            <person name="Zhang Y."/>
            <person name="Fang M."/>
            <person name="Ma L."/>
            <person name="Zhao Y."/>
            <person name="Jiang S."/>
        </authorList>
    </citation>
    <scope>NUCLEOTIDE SEQUENCE [LARGE SCALE GENOMIC DNA]</scope>
    <source>
        <strain evidence="3">S2</strain>
        <tissue evidence="3">Leaf</tissue>
    </source>
</reference>
<gene>
    <name evidence="3" type="ORF">D8674_042885</name>
</gene>
<evidence type="ECO:0000256" key="1">
    <source>
        <dbReference type="SAM" id="MobiDB-lite"/>
    </source>
</evidence>
<dbReference type="Proteomes" id="UP000327157">
    <property type="component" value="Unassembled WGS sequence"/>
</dbReference>
<protein>
    <submittedName>
        <fullName evidence="3">Auxin response factor 9-like</fullName>
    </submittedName>
</protein>
<evidence type="ECO:0000259" key="2">
    <source>
        <dbReference type="Pfam" id="PF06507"/>
    </source>
</evidence>
<dbReference type="AlphaFoldDB" id="A0A5N5FH42"/>
<dbReference type="InterPro" id="IPR010525">
    <property type="entry name" value="ARF_dom"/>
</dbReference>
<feature type="region of interest" description="Disordered" evidence="1">
    <location>
        <begin position="80"/>
        <end position="124"/>
    </location>
</feature>
<organism evidence="3 4">
    <name type="scientific">Pyrus ussuriensis x Pyrus communis</name>
    <dbReference type="NCBI Taxonomy" id="2448454"/>
    <lineage>
        <taxon>Eukaryota</taxon>
        <taxon>Viridiplantae</taxon>
        <taxon>Streptophyta</taxon>
        <taxon>Embryophyta</taxon>
        <taxon>Tracheophyta</taxon>
        <taxon>Spermatophyta</taxon>
        <taxon>Magnoliopsida</taxon>
        <taxon>eudicotyledons</taxon>
        <taxon>Gunneridae</taxon>
        <taxon>Pentapetalae</taxon>
        <taxon>rosids</taxon>
        <taxon>fabids</taxon>
        <taxon>Rosales</taxon>
        <taxon>Rosaceae</taxon>
        <taxon>Amygdaloideae</taxon>
        <taxon>Maleae</taxon>
        <taxon>Pyrus</taxon>
    </lineage>
</organism>
<comment type="caution">
    <text evidence="3">The sequence shown here is derived from an EMBL/GenBank/DDBJ whole genome shotgun (WGS) entry which is preliminary data.</text>
</comment>
<dbReference type="GO" id="GO:0009725">
    <property type="term" value="P:response to hormone"/>
    <property type="evidence" value="ECO:0007669"/>
    <property type="project" value="InterPro"/>
</dbReference>
<dbReference type="GO" id="GO:0005634">
    <property type="term" value="C:nucleus"/>
    <property type="evidence" value="ECO:0007669"/>
    <property type="project" value="InterPro"/>
</dbReference>
<feature type="compositionally biased region" description="Pro residues" evidence="1">
    <location>
        <begin position="110"/>
        <end position="122"/>
    </location>
</feature>
<accession>A0A5N5FH42</accession>
<keyword evidence="4" id="KW-1185">Reference proteome</keyword>
<feature type="compositionally biased region" description="Low complexity" evidence="1">
    <location>
        <begin position="98"/>
        <end position="109"/>
    </location>
</feature>
<evidence type="ECO:0000313" key="3">
    <source>
        <dbReference type="EMBL" id="KAB2600530.1"/>
    </source>
</evidence>
<dbReference type="OrthoDB" id="1433808at2759"/>
<dbReference type="EMBL" id="SMOL01000743">
    <property type="protein sequence ID" value="KAB2600530.1"/>
    <property type="molecule type" value="Genomic_DNA"/>
</dbReference>
<dbReference type="PANTHER" id="PTHR31384:SF96">
    <property type="entry name" value="AUXIN RESPONSE FACTOR 1"/>
    <property type="match status" value="1"/>
</dbReference>
<dbReference type="Pfam" id="PF06507">
    <property type="entry name" value="ARF_AD"/>
    <property type="match status" value="1"/>
</dbReference>
<evidence type="ECO:0000313" key="4">
    <source>
        <dbReference type="Proteomes" id="UP000327157"/>
    </source>
</evidence>
<dbReference type="GO" id="GO:0006355">
    <property type="term" value="P:regulation of DNA-templated transcription"/>
    <property type="evidence" value="ECO:0007669"/>
    <property type="project" value="InterPro"/>
</dbReference>
<reference evidence="3 4" key="1">
    <citation type="submission" date="2019-09" db="EMBL/GenBank/DDBJ databases">
        <authorList>
            <person name="Ou C."/>
        </authorList>
    </citation>
    <scope>NUCLEOTIDE SEQUENCE [LARGE SCALE GENOMIC DNA]</scope>
    <source>
        <strain evidence="3">S2</strain>
        <tissue evidence="3">Leaf</tissue>
    </source>
</reference>
<feature type="domain" description="Auxin response factor" evidence="2">
    <location>
        <begin position="32"/>
        <end position="85"/>
    </location>
</feature>
<sequence>MHLGVLAAASHAIATGTLFSVLYMPRTSRSEFLVSVNKYVEARSQKLSVGMRFKMRFEGEEGDTALGMALGDIIPVSSFDAESDRHSEPSNLNRSDHPSGSYSPPTLLSSPPPQRPPLPPPGHYCCSYSSSTQPSAPPLPSWLDADYIYETPLAPPVQPAPEFAYHHHDPVPSQQTPKPTRERFYAAASATWVLNCVLGFGIRLLHCFSPCFCIREVILQ</sequence>
<proteinExistence type="predicted"/>
<dbReference type="InterPro" id="IPR044835">
    <property type="entry name" value="ARF_plant"/>
</dbReference>
<dbReference type="GO" id="GO:0003677">
    <property type="term" value="F:DNA binding"/>
    <property type="evidence" value="ECO:0007669"/>
    <property type="project" value="InterPro"/>
</dbReference>
<dbReference type="PANTHER" id="PTHR31384">
    <property type="entry name" value="AUXIN RESPONSE FACTOR 4-RELATED"/>
    <property type="match status" value="1"/>
</dbReference>